<dbReference type="InterPro" id="IPR050695">
    <property type="entry name" value="N-acetylmuramoyl_amidase_3"/>
</dbReference>
<dbReference type="Gene3D" id="3.40.630.40">
    <property type="entry name" value="Zn-dependent exopeptidases"/>
    <property type="match status" value="1"/>
</dbReference>
<evidence type="ECO:0000313" key="4">
    <source>
        <dbReference type="EMBL" id="MFL0249802.1"/>
    </source>
</evidence>
<dbReference type="Proteomes" id="UP001623592">
    <property type="component" value="Unassembled WGS sequence"/>
</dbReference>
<evidence type="ECO:0000256" key="2">
    <source>
        <dbReference type="SAM" id="Phobius"/>
    </source>
</evidence>
<feature type="transmembrane region" description="Helical" evidence="2">
    <location>
        <begin position="15"/>
        <end position="34"/>
    </location>
</feature>
<name>A0ABW8TDK9_9CLOT</name>
<protein>
    <submittedName>
        <fullName evidence="4">N-acetylmuramoyl-L-alanine amidase</fullName>
    </submittedName>
</protein>
<gene>
    <name evidence="4" type="ORF">ACJDT4_05160</name>
</gene>
<comment type="caution">
    <text evidence="4">The sequence shown here is derived from an EMBL/GenBank/DDBJ whole genome shotgun (WGS) entry which is preliminary data.</text>
</comment>
<keyword evidence="2" id="KW-0812">Transmembrane</keyword>
<keyword evidence="1" id="KW-0378">Hydrolase</keyword>
<dbReference type="RefSeq" id="WP_406786466.1">
    <property type="nucleotide sequence ID" value="NZ_JBJIAA010000003.1"/>
</dbReference>
<proteinExistence type="predicted"/>
<evidence type="ECO:0000313" key="5">
    <source>
        <dbReference type="Proteomes" id="UP001623592"/>
    </source>
</evidence>
<feature type="domain" description="MurNAc-LAA" evidence="3">
    <location>
        <begin position="231"/>
        <end position="347"/>
    </location>
</feature>
<dbReference type="PANTHER" id="PTHR30404:SF0">
    <property type="entry name" value="N-ACETYLMURAMOYL-L-ALANINE AMIDASE AMIC"/>
    <property type="match status" value="1"/>
</dbReference>
<accession>A0ABW8TDK9</accession>
<keyword evidence="5" id="KW-1185">Reference proteome</keyword>
<dbReference type="EMBL" id="JBJIAA010000003">
    <property type="protein sequence ID" value="MFL0249802.1"/>
    <property type="molecule type" value="Genomic_DNA"/>
</dbReference>
<keyword evidence="2" id="KW-0472">Membrane</keyword>
<organism evidence="4 5">
    <name type="scientific">Clostridium neuense</name>
    <dbReference type="NCBI Taxonomy" id="1728934"/>
    <lineage>
        <taxon>Bacteria</taxon>
        <taxon>Bacillati</taxon>
        <taxon>Bacillota</taxon>
        <taxon>Clostridia</taxon>
        <taxon>Eubacteriales</taxon>
        <taxon>Clostridiaceae</taxon>
        <taxon>Clostridium</taxon>
    </lineage>
</organism>
<dbReference type="SMART" id="SM00646">
    <property type="entry name" value="Ami_3"/>
    <property type="match status" value="1"/>
</dbReference>
<evidence type="ECO:0000259" key="3">
    <source>
        <dbReference type="SMART" id="SM00646"/>
    </source>
</evidence>
<dbReference type="CDD" id="cd02696">
    <property type="entry name" value="MurNAc-LAA"/>
    <property type="match status" value="1"/>
</dbReference>
<dbReference type="Pfam" id="PF01520">
    <property type="entry name" value="Amidase_3"/>
    <property type="match status" value="1"/>
</dbReference>
<evidence type="ECO:0000256" key="1">
    <source>
        <dbReference type="ARBA" id="ARBA00022801"/>
    </source>
</evidence>
<sequence length="353" mass="39571">MNLKISGNGLKKNCIVIATFMLGLLMLLTLVISIKGVKSTKKTAEVVYGDSIQGKHNIVKMTKDKNGNIIIEENKLFKRYTITVPNTLNNIPSSQKNGYLEVVFDKNTVLKLNSSISSSNLKDIYLTTNNGKYNLVMKTKYKDNNFVYLNNKNSTNQVVVLVSKVKKPFKYKAVLNPGHGGSDPGEIFGNYYEKNITLKIAKLVRSDLEYNGVKVILTRDTDAGQALNDIADFVNKNKPDVFMSIHLNAMEKNPNSYKGIGAYYYDENGLQTNERIRLANLVLKHTTHKDGWLDDGAIKDRLRVLRLSKYPCTLVECGYLTNDSDRARLLNDGILGNLANNLSDAIVEFLTKK</sequence>
<dbReference type="PANTHER" id="PTHR30404">
    <property type="entry name" value="N-ACETYLMURAMOYL-L-ALANINE AMIDASE"/>
    <property type="match status" value="1"/>
</dbReference>
<dbReference type="SUPFAM" id="SSF53187">
    <property type="entry name" value="Zn-dependent exopeptidases"/>
    <property type="match status" value="1"/>
</dbReference>
<reference evidence="4 5" key="1">
    <citation type="submission" date="2024-11" db="EMBL/GenBank/DDBJ databases">
        <authorList>
            <person name="Heng Y.C."/>
            <person name="Lim A.C.H."/>
            <person name="Lee J.K.Y."/>
            <person name="Kittelmann S."/>
        </authorList>
    </citation>
    <scope>NUCLEOTIDE SEQUENCE [LARGE SCALE GENOMIC DNA]</scope>
    <source>
        <strain evidence="4 5">WILCCON 0114</strain>
    </source>
</reference>
<dbReference type="InterPro" id="IPR002508">
    <property type="entry name" value="MurNAc-LAA_cat"/>
</dbReference>
<keyword evidence="2" id="KW-1133">Transmembrane helix</keyword>